<dbReference type="InterPro" id="IPR045518">
    <property type="entry name" value="2EXR"/>
</dbReference>
<organism evidence="3 4">
    <name type="scientific">Apiospora kogelbergensis</name>
    <dbReference type="NCBI Taxonomy" id="1337665"/>
    <lineage>
        <taxon>Eukaryota</taxon>
        <taxon>Fungi</taxon>
        <taxon>Dikarya</taxon>
        <taxon>Ascomycota</taxon>
        <taxon>Pezizomycotina</taxon>
        <taxon>Sordariomycetes</taxon>
        <taxon>Xylariomycetidae</taxon>
        <taxon>Amphisphaeriales</taxon>
        <taxon>Apiosporaceae</taxon>
        <taxon>Apiospora</taxon>
    </lineage>
</organism>
<name>A0AAW0QRU8_9PEZI</name>
<protein>
    <recommendedName>
        <fullName evidence="2">2EXR domain-containing protein</fullName>
    </recommendedName>
</protein>
<dbReference type="Pfam" id="PF20150">
    <property type="entry name" value="2EXR"/>
    <property type="match status" value="1"/>
</dbReference>
<sequence length="416" mass="46672">MSSPKPEQDLASDTASVSPPPLQSFHRFSQLPPEIRHYIFSAAIPKPGINFFNLHTFPNDHPGANRSTSPPSLYLDLRRMDIEDDDDDVAEYDPSCWQARHALRQTCREARSVCAIPEDKRISLTLTVPKRGLFVRAGDGLLRSMMPLEAPSRRNHRDHSGEDDEEDAAAAAEEVPATEAVVHRVVDVHADELFVLSVENCSFNLLFEESPALRGEDDEDDNDMGWSFDPEFRPCGVGRHHGARTHSLGIPASKFCISLARPPNDDTVTALQEAYMAIWCAVTGWDPVVPMLQSPEAARLLTDDGSFPATEAHVAVFDEIFQAQESSLAAFEDTCDFVGRPKPTHRRVRPVKVAYRDRWDDRYAAVATHDDDYFPIESIIWTTLTARTLVKLGPEKSDVRQRYMRSAILQSPKRPK</sequence>
<gene>
    <name evidence="3" type="ORF">PG999_008645</name>
</gene>
<evidence type="ECO:0000313" key="4">
    <source>
        <dbReference type="Proteomes" id="UP001392437"/>
    </source>
</evidence>
<dbReference type="AlphaFoldDB" id="A0AAW0QRU8"/>
<dbReference type="EMBL" id="JAQQWP010000008">
    <property type="protein sequence ID" value="KAK8105286.1"/>
    <property type="molecule type" value="Genomic_DNA"/>
</dbReference>
<evidence type="ECO:0000256" key="1">
    <source>
        <dbReference type="SAM" id="MobiDB-lite"/>
    </source>
</evidence>
<accession>A0AAW0QRU8</accession>
<evidence type="ECO:0000259" key="2">
    <source>
        <dbReference type="Pfam" id="PF20150"/>
    </source>
</evidence>
<comment type="caution">
    <text evidence="3">The sequence shown here is derived from an EMBL/GenBank/DDBJ whole genome shotgun (WGS) entry which is preliminary data.</text>
</comment>
<feature type="region of interest" description="Disordered" evidence="1">
    <location>
        <begin position="1"/>
        <end position="26"/>
    </location>
</feature>
<feature type="compositionally biased region" description="Polar residues" evidence="1">
    <location>
        <begin position="1"/>
        <end position="17"/>
    </location>
</feature>
<reference evidence="3 4" key="1">
    <citation type="submission" date="2023-01" db="EMBL/GenBank/DDBJ databases">
        <title>Analysis of 21 Apiospora genomes using comparative genomics revels a genus with tremendous synthesis potential of carbohydrate active enzymes and secondary metabolites.</title>
        <authorList>
            <person name="Sorensen T."/>
        </authorList>
    </citation>
    <scope>NUCLEOTIDE SEQUENCE [LARGE SCALE GENOMIC DNA]</scope>
    <source>
        <strain evidence="3 4">CBS 117206</strain>
    </source>
</reference>
<evidence type="ECO:0000313" key="3">
    <source>
        <dbReference type="EMBL" id="KAK8105286.1"/>
    </source>
</evidence>
<dbReference type="Proteomes" id="UP001392437">
    <property type="component" value="Unassembled WGS sequence"/>
</dbReference>
<feature type="domain" description="2EXR" evidence="2">
    <location>
        <begin position="25"/>
        <end position="118"/>
    </location>
</feature>
<proteinExistence type="predicted"/>
<feature type="region of interest" description="Disordered" evidence="1">
    <location>
        <begin position="147"/>
        <end position="172"/>
    </location>
</feature>
<keyword evidence="4" id="KW-1185">Reference proteome</keyword>